<dbReference type="Proteomes" id="UP001278500">
    <property type="component" value="Unassembled WGS sequence"/>
</dbReference>
<name>A0AAE0JS22_9PEZI</name>
<protein>
    <recommendedName>
        <fullName evidence="4">C2H2-type domain-containing protein</fullName>
    </recommendedName>
</protein>
<dbReference type="GeneID" id="87868351"/>
<dbReference type="RefSeq" id="XP_062687322.1">
    <property type="nucleotide sequence ID" value="XM_062831197.1"/>
</dbReference>
<sequence length="418" mass="46964">MGNSTLVSSLLVSIFSALDTLVCDLDKISPLHASIASSQLARLKLWSARLKPHQHDKPGFIKYRLRDASSANDRIISILGRISFSATEAATLLKNHASIEALSPECLSLNPVDDEIAYCISEDEIVKAPSTCGPLDVIKHSIDCLFRLNIIMRSPDSYGPSLSGHGAVAGGSEAPDFRLVQKMIRDRRRIEEEITTISKIAKGASPSSEGALQPTYKGLGRKRWNNPVKGYWTELDRRGLGDISCIRKSGLGYITSGTSTRGLRHRAFSVPIVLLGGIDRSQLEVRLVQHHSSLNSKPYLYVCVVEDCQMPNKFYSHRGDWEQHMRLDHWRLWKCPFGCPHEFYTAEKLWNIPHLPMEMKSPRDTIAIWCSYAVSLISARPSESARSAATRSNRTNFICLMWLRIWKHLPLKASQKHY</sequence>
<accession>A0AAE0JS22</accession>
<feature type="chain" id="PRO_5042120936" description="C2H2-type domain-containing protein" evidence="1">
    <location>
        <begin position="21"/>
        <end position="418"/>
    </location>
</feature>
<evidence type="ECO:0008006" key="4">
    <source>
        <dbReference type="Google" id="ProtNLM"/>
    </source>
</evidence>
<keyword evidence="3" id="KW-1185">Reference proteome</keyword>
<evidence type="ECO:0000313" key="3">
    <source>
        <dbReference type="Proteomes" id="UP001278500"/>
    </source>
</evidence>
<dbReference type="PANTHER" id="PTHR35391:SF7">
    <property type="entry name" value="C2H2-TYPE DOMAIN-CONTAINING PROTEIN"/>
    <property type="match status" value="1"/>
</dbReference>
<proteinExistence type="predicted"/>
<dbReference type="PANTHER" id="PTHR35391">
    <property type="entry name" value="C2H2-TYPE DOMAIN-CONTAINING PROTEIN-RELATED"/>
    <property type="match status" value="1"/>
</dbReference>
<reference evidence="2" key="1">
    <citation type="journal article" date="2023" name="Mol. Phylogenet. Evol.">
        <title>Genome-scale phylogeny and comparative genomics of the fungal order Sordariales.</title>
        <authorList>
            <person name="Hensen N."/>
            <person name="Bonometti L."/>
            <person name="Westerberg I."/>
            <person name="Brannstrom I.O."/>
            <person name="Guillou S."/>
            <person name="Cros-Aarteil S."/>
            <person name="Calhoun S."/>
            <person name="Haridas S."/>
            <person name="Kuo A."/>
            <person name="Mondo S."/>
            <person name="Pangilinan J."/>
            <person name="Riley R."/>
            <person name="LaButti K."/>
            <person name="Andreopoulos B."/>
            <person name="Lipzen A."/>
            <person name="Chen C."/>
            <person name="Yan M."/>
            <person name="Daum C."/>
            <person name="Ng V."/>
            <person name="Clum A."/>
            <person name="Steindorff A."/>
            <person name="Ohm R.A."/>
            <person name="Martin F."/>
            <person name="Silar P."/>
            <person name="Natvig D.O."/>
            <person name="Lalanne C."/>
            <person name="Gautier V."/>
            <person name="Ament-Velasquez S.L."/>
            <person name="Kruys A."/>
            <person name="Hutchinson M.I."/>
            <person name="Powell A.J."/>
            <person name="Barry K."/>
            <person name="Miller A.N."/>
            <person name="Grigoriev I.V."/>
            <person name="Debuchy R."/>
            <person name="Gladieux P."/>
            <person name="Hiltunen Thoren M."/>
            <person name="Johannesson H."/>
        </authorList>
    </citation>
    <scope>NUCLEOTIDE SEQUENCE</scope>
    <source>
        <strain evidence="2">CBS 560.94</strain>
    </source>
</reference>
<evidence type="ECO:0000313" key="2">
    <source>
        <dbReference type="EMBL" id="KAK3355944.1"/>
    </source>
</evidence>
<reference evidence="2" key="2">
    <citation type="submission" date="2023-06" db="EMBL/GenBank/DDBJ databases">
        <authorList>
            <consortium name="Lawrence Berkeley National Laboratory"/>
            <person name="Haridas S."/>
            <person name="Hensen N."/>
            <person name="Bonometti L."/>
            <person name="Westerberg I."/>
            <person name="Brannstrom I.O."/>
            <person name="Guillou S."/>
            <person name="Cros-Aarteil S."/>
            <person name="Calhoun S."/>
            <person name="Kuo A."/>
            <person name="Mondo S."/>
            <person name="Pangilinan J."/>
            <person name="Riley R."/>
            <person name="Labutti K."/>
            <person name="Andreopoulos B."/>
            <person name="Lipzen A."/>
            <person name="Chen C."/>
            <person name="Yanf M."/>
            <person name="Daum C."/>
            <person name="Ng V."/>
            <person name="Clum A."/>
            <person name="Steindorff A."/>
            <person name="Ohm R."/>
            <person name="Martin F."/>
            <person name="Silar P."/>
            <person name="Natvig D."/>
            <person name="Lalanne C."/>
            <person name="Gautier V."/>
            <person name="Ament-Velasquez S.L."/>
            <person name="Kruys A."/>
            <person name="Hutchinson M.I."/>
            <person name="Powell A.J."/>
            <person name="Barry K."/>
            <person name="Miller A.N."/>
            <person name="Grigoriev I.V."/>
            <person name="Debuchy R."/>
            <person name="Gladieux P."/>
            <person name="Thoren M.H."/>
            <person name="Johannesson H."/>
        </authorList>
    </citation>
    <scope>NUCLEOTIDE SEQUENCE</scope>
    <source>
        <strain evidence="2">CBS 560.94</strain>
    </source>
</reference>
<gene>
    <name evidence="2" type="ORF">B0H65DRAFT_64046</name>
</gene>
<evidence type="ECO:0000256" key="1">
    <source>
        <dbReference type="SAM" id="SignalP"/>
    </source>
</evidence>
<feature type="signal peptide" evidence="1">
    <location>
        <begin position="1"/>
        <end position="20"/>
    </location>
</feature>
<comment type="caution">
    <text evidence="2">The sequence shown here is derived from an EMBL/GenBank/DDBJ whole genome shotgun (WGS) entry which is preliminary data.</text>
</comment>
<organism evidence="2 3">
    <name type="scientific">Neurospora tetraspora</name>
    <dbReference type="NCBI Taxonomy" id="94610"/>
    <lineage>
        <taxon>Eukaryota</taxon>
        <taxon>Fungi</taxon>
        <taxon>Dikarya</taxon>
        <taxon>Ascomycota</taxon>
        <taxon>Pezizomycotina</taxon>
        <taxon>Sordariomycetes</taxon>
        <taxon>Sordariomycetidae</taxon>
        <taxon>Sordariales</taxon>
        <taxon>Sordariaceae</taxon>
        <taxon>Neurospora</taxon>
    </lineage>
</organism>
<dbReference type="AlphaFoldDB" id="A0AAE0JS22"/>
<keyword evidence="1" id="KW-0732">Signal</keyword>
<dbReference type="EMBL" id="JAUEPP010000001">
    <property type="protein sequence ID" value="KAK3355944.1"/>
    <property type="molecule type" value="Genomic_DNA"/>
</dbReference>